<dbReference type="InterPro" id="IPR011200">
    <property type="entry name" value="UCP012608"/>
</dbReference>
<dbReference type="AlphaFoldDB" id="A0A2T7UPS2"/>
<dbReference type="RefSeq" id="WP_107752814.1">
    <property type="nucleotide sequence ID" value="NZ_QBKF01000008.1"/>
</dbReference>
<proteinExistence type="predicted"/>
<dbReference type="Proteomes" id="UP000244810">
    <property type="component" value="Unassembled WGS sequence"/>
</dbReference>
<dbReference type="PIRSF" id="PIRSF012608">
    <property type="entry name" value="UCP012608"/>
    <property type="match status" value="1"/>
</dbReference>
<dbReference type="Pfam" id="PF10094">
    <property type="entry name" value="DUF2332"/>
    <property type="match status" value="1"/>
</dbReference>
<accession>A0A2T7UPS2</accession>
<evidence type="ECO:0000313" key="2">
    <source>
        <dbReference type="Proteomes" id="UP000244810"/>
    </source>
</evidence>
<evidence type="ECO:0000313" key="1">
    <source>
        <dbReference type="EMBL" id="PVE46611.1"/>
    </source>
</evidence>
<name>A0A2T7UPS2_9RHOB</name>
<gene>
    <name evidence="1" type="ORF">DDE23_15810</name>
</gene>
<organism evidence="1 2">
    <name type="scientific">Pararhodobacter aggregans</name>
    <dbReference type="NCBI Taxonomy" id="404875"/>
    <lineage>
        <taxon>Bacteria</taxon>
        <taxon>Pseudomonadati</taxon>
        <taxon>Pseudomonadota</taxon>
        <taxon>Alphaproteobacteria</taxon>
        <taxon>Rhodobacterales</taxon>
        <taxon>Paracoccaceae</taxon>
        <taxon>Pararhodobacter</taxon>
    </lineage>
</organism>
<dbReference type="EMBL" id="QDDR01000008">
    <property type="protein sequence ID" value="PVE46611.1"/>
    <property type="molecule type" value="Genomic_DNA"/>
</dbReference>
<reference evidence="1 2" key="1">
    <citation type="journal article" date="2011" name="Syst. Appl. Microbiol.">
        <title>Defluviimonas denitrificans gen. nov., sp. nov., and Pararhodobacter aggregans gen. nov., sp. nov., non-phototrophic Rhodobacteraceae from the biofilter of a marine aquaculture.</title>
        <authorList>
            <person name="Foesel B.U."/>
            <person name="Drake H.L."/>
            <person name="Schramm A."/>
        </authorList>
    </citation>
    <scope>NUCLEOTIDE SEQUENCE [LARGE SCALE GENOMIC DNA]</scope>
    <source>
        <strain evidence="1 2">D1-19</strain>
    </source>
</reference>
<keyword evidence="2" id="KW-1185">Reference proteome</keyword>
<dbReference type="OrthoDB" id="7666987at2"/>
<comment type="caution">
    <text evidence="1">The sequence shown here is derived from an EMBL/GenBank/DDBJ whole genome shotgun (WGS) entry which is preliminary data.</text>
</comment>
<protein>
    <submittedName>
        <fullName evidence="1">DUF2332 domain-containing protein</fullName>
    </submittedName>
</protein>
<sequence length="341" mass="37195">MTALADAFRAQAQACDSLGSPFMARLCTLLAERLAPDSPLTRRLFAWQGDLTPRGDSVPLRLAGALHALVLQGDPLAEAYPPQQVDDPTLWTAVAGAMDRQQGFIDRFLDSPPQTNEVRRSAALIATGQWLAARHGLPLTFSELGASAGLNLNWDRFALALGEQRFGPGDARLTLRPDWQGAPPPAARITVAERAGVDLNPIDARDPAQRLRLLAYLWADQPERLALTEAALAAGPPLPEQADAIDWLQTRLATPREGQLHLIWSTIAWQYIPEAGQKRGTALIEAAGQHATATAPLAWFRYENDGQSPGAALTLRLWPGDLTIELGRADFHGRWIDWRAL</sequence>